<dbReference type="EMBL" id="FOYW01000001">
    <property type="protein sequence ID" value="SFR52900.1"/>
    <property type="molecule type" value="Genomic_DNA"/>
</dbReference>
<evidence type="ECO:0000256" key="1">
    <source>
        <dbReference type="SAM" id="MobiDB-lite"/>
    </source>
</evidence>
<dbReference type="Proteomes" id="UP000198644">
    <property type="component" value="Unassembled WGS sequence"/>
</dbReference>
<feature type="region of interest" description="Disordered" evidence="1">
    <location>
        <begin position="65"/>
        <end position="99"/>
    </location>
</feature>
<dbReference type="AlphaFoldDB" id="A0A1I6HEY4"/>
<evidence type="ECO:0000313" key="3">
    <source>
        <dbReference type="Proteomes" id="UP000198644"/>
    </source>
</evidence>
<dbReference type="OrthoDB" id="6183141at2"/>
<dbReference type="RefSeq" id="WP_092009714.1">
    <property type="nucleotide sequence ID" value="NZ_FOYW01000001.1"/>
</dbReference>
<evidence type="ECO:0000313" key="2">
    <source>
        <dbReference type="EMBL" id="SFR52900.1"/>
    </source>
</evidence>
<keyword evidence="3" id="KW-1185">Reference proteome</keyword>
<organism evidence="2 3">
    <name type="scientific">Marinobacter daqiaonensis</name>
    <dbReference type="NCBI Taxonomy" id="650891"/>
    <lineage>
        <taxon>Bacteria</taxon>
        <taxon>Pseudomonadati</taxon>
        <taxon>Pseudomonadota</taxon>
        <taxon>Gammaproteobacteria</taxon>
        <taxon>Pseudomonadales</taxon>
        <taxon>Marinobacteraceae</taxon>
        <taxon>Marinobacter</taxon>
    </lineage>
</organism>
<name>A0A1I6HEY4_9GAMM</name>
<gene>
    <name evidence="2" type="ORF">SAMN05216203_1169</name>
</gene>
<feature type="compositionally biased region" description="Basic and acidic residues" evidence="1">
    <location>
        <begin position="65"/>
        <end position="80"/>
    </location>
</feature>
<accession>A0A1I6HEY4</accession>
<protein>
    <submittedName>
        <fullName evidence="2">Uncharacterized protein</fullName>
    </submittedName>
</protein>
<reference evidence="2 3" key="1">
    <citation type="submission" date="2016-10" db="EMBL/GenBank/DDBJ databases">
        <authorList>
            <person name="de Groot N.N."/>
        </authorList>
    </citation>
    <scope>NUCLEOTIDE SEQUENCE [LARGE SCALE GENOMIC DNA]</scope>
    <source>
        <strain evidence="2 3">CGMCC 1.9167</strain>
    </source>
</reference>
<sequence length="99" mass="11440">MSLKDSLMKKIETQSEYWSKKIEQIRADAEAKKAEAKDQQAEAEIEQKATQQLQGLERQVKEAKSRLQELQEAGEERADEMKDDVESWLARNRNKESGS</sequence>
<proteinExistence type="predicted"/>